<comment type="caution">
    <text evidence="2">The sequence shown here is derived from an EMBL/GenBank/DDBJ whole genome shotgun (WGS) entry which is preliminary data.</text>
</comment>
<gene>
    <name evidence="2" type="ORF">LIER_00393</name>
</gene>
<feature type="transmembrane region" description="Helical" evidence="1">
    <location>
        <begin position="124"/>
        <end position="145"/>
    </location>
</feature>
<evidence type="ECO:0000313" key="3">
    <source>
        <dbReference type="Proteomes" id="UP001454036"/>
    </source>
</evidence>
<sequence length="253" mass="28628">MSRLRVHPIKTSLALISSSSKIISGEHIRRPFNTWVKGGLKPEAFNYFRNAQWKLYFQRYHPLIRNFCKSGGIYSVGGMLCLSAAITSLGQKTCVAYCSDDLGLPVDDHKLNWSSGSDSDREKYAVLAVLRRYLVPLYLFITVMLNWGHPVIMGAKVALVLLSTKPSPSSIYVFVEEMRHQALRKHSLLYSFKSLYTKEVEVEDYMLLCLASVGLGDTRHTLIGILGSWWVLPASSWQEARTMLTNAARKHLK</sequence>
<dbReference type="AlphaFoldDB" id="A0AAV3NHB4"/>
<evidence type="ECO:0000256" key="1">
    <source>
        <dbReference type="SAM" id="Phobius"/>
    </source>
</evidence>
<reference evidence="2 3" key="1">
    <citation type="submission" date="2024-01" db="EMBL/GenBank/DDBJ databases">
        <title>The complete chloroplast genome sequence of Lithospermum erythrorhizon: insights into the phylogenetic relationship among Boraginaceae species and the maternal lineages of purple gromwells.</title>
        <authorList>
            <person name="Okada T."/>
            <person name="Watanabe K."/>
        </authorList>
    </citation>
    <scope>NUCLEOTIDE SEQUENCE [LARGE SCALE GENOMIC DNA]</scope>
</reference>
<dbReference type="Proteomes" id="UP001454036">
    <property type="component" value="Unassembled WGS sequence"/>
</dbReference>
<keyword evidence="3" id="KW-1185">Reference proteome</keyword>
<proteinExistence type="predicted"/>
<name>A0AAV3NHB4_LITER</name>
<protein>
    <submittedName>
        <fullName evidence="2">Uncharacterized protein</fullName>
    </submittedName>
</protein>
<organism evidence="2 3">
    <name type="scientific">Lithospermum erythrorhizon</name>
    <name type="common">Purple gromwell</name>
    <name type="synonym">Lithospermum officinale var. erythrorhizon</name>
    <dbReference type="NCBI Taxonomy" id="34254"/>
    <lineage>
        <taxon>Eukaryota</taxon>
        <taxon>Viridiplantae</taxon>
        <taxon>Streptophyta</taxon>
        <taxon>Embryophyta</taxon>
        <taxon>Tracheophyta</taxon>
        <taxon>Spermatophyta</taxon>
        <taxon>Magnoliopsida</taxon>
        <taxon>eudicotyledons</taxon>
        <taxon>Gunneridae</taxon>
        <taxon>Pentapetalae</taxon>
        <taxon>asterids</taxon>
        <taxon>lamiids</taxon>
        <taxon>Boraginales</taxon>
        <taxon>Boraginaceae</taxon>
        <taxon>Boraginoideae</taxon>
        <taxon>Lithospermeae</taxon>
        <taxon>Lithospermum</taxon>
    </lineage>
</organism>
<accession>A0AAV3NHB4</accession>
<keyword evidence="1" id="KW-0472">Membrane</keyword>
<dbReference type="EMBL" id="BAABME010000031">
    <property type="protein sequence ID" value="GAA0138700.1"/>
    <property type="molecule type" value="Genomic_DNA"/>
</dbReference>
<evidence type="ECO:0000313" key="2">
    <source>
        <dbReference type="EMBL" id="GAA0138700.1"/>
    </source>
</evidence>
<keyword evidence="1" id="KW-0812">Transmembrane</keyword>
<keyword evidence="1" id="KW-1133">Transmembrane helix</keyword>